<dbReference type="Gramene" id="AET2Gv20624900.35">
    <property type="protein sequence ID" value="AET2Gv20624900.35"/>
    <property type="gene ID" value="AET2Gv20624900"/>
</dbReference>
<keyword evidence="2" id="KW-1185">Reference proteome</keyword>
<reference evidence="2" key="1">
    <citation type="journal article" date="2014" name="Science">
        <title>Ancient hybridizations among the ancestral genomes of bread wheat.</title>
        <authorList>
            <consortium name="International Wheat Genome Sequencing Consortium,"/>
            <person name="Marcussen T."/>
            <person name="Sandve S.R."/>
            <person name="Heier L."/>
            <person name="Spannagl M."/>
            <person name="Pfeifer M."/>
            <person name="Jakobsen K.S."/>
            <person name="Wulff B.B."/>
            <person name="Steuernagel B."/>
            <person name="Mayer K.F."/>
            <person name="Olsen O.A."/>
        </authorList>
    </citation>
    <scope>NUCLEOTIDE SEQUENCE [LARGE SCALE GENOMIC DNA]</scope>
    <source>
        <strain evidence="2">cv. AL8/78</strain>
    </source>
</reference>
<dbReference type="AlphaFoldDB" id="A0A453BTB0"/>
<dbReference type="Proteomes" id="UP000015105">
    <property type="component" value="Chromosome 2D"/>
</dbReference>
<reference evidence="1" key="3">
    <citation type="journal article" date="2017" name="Nature">
        <title>Genome sequence of the progenitor of the wheat D genome Aegilops tauschii.</title>
        <authorList>
            <person name="Luo M.C."/>
            <person name="Gu Y.Q."/>
            <person name="Puiu D."/>
            <person name="Wang H."/>
            <person name="Twardziok S.O."/>
            <person name="Deal K.R."/>
            <person name="Huo N."/>
            <person name="Zhu T."/>
            <person name="Wang L."/>
            <person name="Wang Y."/>
            <person name="McGuire P.E."/>
            <person name="Liu S."/>
            <person name="Long H."/>
            <person name="Ramasamy R.K."/>
            <person name="Rodriguez J.C."/>
            <person name="Van S.L."/>
            <person name="Yuan L."/>
            <person name="Wang Z."/>
            <person name="Xia Z."/>
            <person name="Xiao L."/>
            <person name="Anderson O.D."/>
            <person name="Ouyang S."/>
            <person name="Liang Y."/>
            <person name="Zimin A.V."/>
            <person name="Pertea G."/>
            <person name="Qi P."/>
            <person name="Bennetzen J.L."/>
            <person name="Dai X."/>
            <person name="Dawson M.W."/>
            <person name="Muller H.G."/>
            <person name="Kugler K."/>
            <person name="Rivarola-Duarte L."/>
            <person name="Spannagl M."/>
            <person name="Mayer K.F.X."/>
            <person name="Lu F.H."/>
            <person name="Bevan M.W."/>
            <person name="Leroy P."/>
            <person name="Li P."/>
            <person name="You F.M."/>
            <person name="Sun Q."/>
            <person name="Liu Z."/>
            <person name="Lyons E."/>
            <person name="Wicker T."/>
            <person name="Salzberg S.L."/>
            <person name="Devos K.M."/>
            <person name="Dvorak J."/>
        </authorList>
    </citation>
    <scope>NUCLEOTIDE SEQUENCE [LARGE SCALE GENOMIC DNA]</scope>
    <source>
        <strain evidence="1">cv. AL8/78</strain>
    </source>
</reference>
<evidence type="ECO:0000313" key="1">
    <source>
        <dbReference type="EnsemblPlants" id="AET2Gv20624900.35"/>
    </source>
</evidence>
<dbReference type="EnsemblPlants" id="AET2Gv20624900.35">
    <property type="protein sequence ID" value="AET2Gv20624900.35"/>
    <property type="gene ID" value="AET2Gv20624900"/>
</dbReference>
<accession>A0A453BTB0</accession>
<protein>
    <submittedName>
        <fullName evidence="1">Uncharacterized protein</fullName>
    </submittedName>
</protein>
<proteinExistence type="predicted"/>
<reference evidence="1" key="4">
    <citation type="submission" date="2019-03" db="UniProtKB">
        <authorList>
            <consortium name="EnsemblPlants"/>
        </authorList>
    </citation>
    <scope>IDENTIFICATION</scope>
</reference>
<reference evidence="2" key="2">
    <citation type="journal article" date="2017" name="Nat. Plants">
        <title>The Aegilops tauschii genome reveals multiple impacts of transposons.</title>
        <authorList>
            <person name="Zhao G."/>
            <person name="Zou C."/>
            <person name="Li K."/>
            <person name="Wang K."/>
            <person name="Li T."/>
            <person name="Gao L."/>
            <person name="Zhang X."/>
            <person name="Wang H."/>
            <person name="Yang Z."/>
            <person name="Liu X."/>
            <person name="Jiang W."/>
            <person name="Mao L."/>
            <person name="Kong X."/>
            <person name="Jiao Y."/>
            <person name="Jia J."/>
        </authorList>
    </citation>
    <scope>NUCLEOTIDE SEQUENCE [LARGE SCALE GENOMIC DNA]</scope>
    <source>
        <strain evidence="2">cv. AL8/78</strain>
    </source>
</reference>
<reference evidence="1" key="5">
    <citation type="journal article" date="2021" name="G3 (Bethesda)">
        <title>Aegilops tauschii genome assembly Aet v5.0 features greater sequence contiguity and improved annotation.</title>
        <authorList>
            <person name="Wang L."/>
            <person name="Zhu T."/>
            <person name="Rodriguez J.C."/>
            <person name="Deal K.R."/>
            <person name="Dubcovsky J."/>
            <person name="McGuire P.E."/>
            <person name="Lux T."/>
            <person name="Spannagl M."/>
            <person name="Mayer K.F.X."/>
            <person name="Baldrich P."/>
            <person name="Meyers B.C."/>
            <person name="Huo N."/>
            <person name="Gu Y.Q."/>
            <person name="Zhou H."/>
            <person name="Devos K.M."/>
            <person name="Bennetzen J.L."/>
            <person name="Unver T."/>
            <person name="Budak H."/>
            <person name="Gulick P.J."/>
            <person name="Galiba G."/>
            <person name="Kalapos B."/>
            <person name="Nelson D.R."/>
            <person name="Li P."/>
            <person name="You F.M."/>
            <person name="Luo M.C."/>
            <person name="Dvorak J."/>
        </authorList>
    </citation>
    <scope>NUCLEOTIDE SEQUENCE [LARGE SCALE GENOMIC DNA]</scope>
    <source>
        <strain evidence="1">cv. AL8/78</strain>
    </source>
</reference>
<organism evidence="1 2">
    <name type="scientific">Aegilops tauschii subsp. strangulata</name>
    <name type="common">Goatgrass</name>
    <dbReference type="NCBI Taxonomy" id="200361"/>
    <lineage>
        <taxon>Eukaryota</taxon>
        <taxon>Viridiplantae</taxon>
        <taxon>Streptophyta</taxon>
        <taxon>Embryophyta</taxon>
        <taxon>Tracheophyta</taxon>
        <taxon>Spermatophyta</taxon>
        <taxon>Magnoliopsida</taxon>
        <taxon>Liliopsida</taxon>
        <taxon>Poales</taxon>
        <taxon>Poaceae</taxon>
        <taxon>BOP clade</taxon>
        <taxon>Pooideae</taxon>
        <taxon>Triticodae</taxon>
        <taxon>Triticeae</taxon>
        <taxon>Triticinae</taxon>
        <taxon>Aegilops</taxon>
    </lineage>
</organism>
<name>A0A453BTB0_AEGTS</name>
<sequence>MHHKNSKQALQITMGVQEREGEERHRVHLVLLYLNIPQYSFFAPFRQICKQLGKHNSCSVELCLPEQTSTARTNNNVVLRSHGPLLSFVVHAIKTDPSTCSSSPKLFLNILPFLFFVGFAHRD</sequence>
<evidence type="ECO:0000313" key="2">
    <source>
        <dbReference type="Proteomes" id="UP000015105"/>
    </source>
</evidence>